<protein>
    <recommendedName>
        <fullName evidence="5">Myb-like domain-containing protein</fullName>
    </recommendedName>
</protein>
<dbReference type="Gene3D" id="1.10.10.60">
    <property type="entry name" value="Homeodomain-like"/>
    <property type="match status" value="1"/>
</dbReference>
<dbReference type="GO" id="GO:0000981">
    <property type="term" value="F:DNA-binding transcription factor activity, RNA polymerase II-specific"/>
    <property type="evidence" value="ECO:0007669"/>
    <property type="project" value="TreeGrafter"/>
</dbReference>
<evidence type="ECO:0000256" key="2">
    <source>
        <dbReference type="ARBA" id="ARBA00023125"/>
    </source>
</evidence>
<dbReference type="InterPro" id="IPR051651">
    <property type="entry name" value="DMTF1_DNA-bind_reg"/>
</dbReference>
<feature type="compositionally biased region" description="Basic and acidic residues" evidence="4">
    <location>
        <begin position="127"/>
        <end position="138"/>
    </location>
</feature>
<dbReference type="OrthoDB" id="39591at2759"/>
<keyword evidence="3" id="KW-0539">Nucleus</keyword>
<dbReference type="InterPro" id="IPR009057">
    <property type="entry name" value="Homeodomain-like_sf"/>
</dbReference>
<feature type="compositionally biased region" description="Acidic residues" evidence="4">
    <location>
        <begin position="195"/>
        <end position="205"/>
    </location>
</feature>
<evidence type="ECO:0000259" key="5">
    <source>
        <dbReference type="SMART" id="SM00717"/>
    </source>
</evidence>
<evidence type="ECO:0000256" key="3">
    <source>
        <dbReference type="ARBA" id="ARBA00023242"/>
    </source>
</evidence>
<dbReference type="CDD" id="cd00167">
    <property type="entry name" value="SANT"/>
    <property type="match status" value="1"/>
</dbReference>
<keyword evidence="7" id="KW-1185">Reference proteome</keyword>
<accession>A0A0C9MMP2</accession>
<dbReference type="EMBL" id="DF836352">
    <property type="protein sequence ID" value="GAN04437.1"/>
    <property type="molecule type" value="Genomic_DNA"/>
</dbReference>
<name>A0A0C9MMP2_9FUNG</name>
<feature type="compositionally biased region" description="Basic and acidic residues" evidence="4">
    <location>
        <begin position="213"/>
        <end position="224"/>
    </location>
</feature>
<comment type="subcellular location">
    <subcellularLocation>
        <location evidence="1">Nucleus</location>
    </subcellularLocation>
</comment>
<evidence type="ECO:0000256" key="4">
    <source>
        <dbReference type="SAM" id="MobiDB-lite"/>
    </source>
</evidence>
<proteinExistence type="predicted"/>
<dbReference type="GO" id="GO:0000978">
    <property type="term" value="F:RNA polymerase II cis-regulatory region sequence-specific DNA binding"/>
    <property type="evidence" value="ECO:0007669"/>
    <property type="project" value="TreeGrafter"/>
</dbReference>
<evidence type="ECO:0000313" key="7">
    <source>
        <dbReference type="Proteomes" id="UP000053815"/>
    </source>
</evidence>
<dbReference type="SMART" id="SM00717">
    <property type="entry name" value="SANT"/>
    <property type="match status" value="2"/>
</dbReference>
<feature type="domain" description="Myb-like" evidence="5">
    <location>
        <begin position="396"/>
        <end position="443"/>
    </location>
</feature>
<keyword evidence="2" id="KW-0238">DNA-binding</keyword>
<dbReference type="InterPro" id="IPR001005">
    <property type="entry name" value="SANT/Myb"/>
</dbReference>
<evidence type="ECO:0000256" key="1">
    <source>
        <dbReference type="ARBA" id="ARBA00004123"/>
    </source>
</evidence>
<sequence>MFDSQNFSWLPVLQTGIIFIMAANKRRKMRPNNIIALERAKTESLMKESKQKKKEKQNVPQNPAYSSASDSDETDNESSNKRPQTSKRKASMCKRSSAAKAPQAILASSSGETGEEQQPAKRAKQNFRQDKTIDRDSSASDSDETGDERMVKPEPVSTENKALFITSEAPTKLKPPLELEADAAAAFKTNGFTEDSSDEDEENENGQENNEADANKTRDPRATQDTEGSNGKFRESVIKRSHLVGNRLAFRRRAEYDNTKPAAVNLSKRLNDSFLPNVQEDIFVSDSDSEPDSGVDYNTFEFPTWQRTLTWNRKPEDDPWPKQRKFGYSDKLKLEKRIKKICKRENMTFHEAQEIFSSGRRKEHIKFFQKIAAVFPNIPLYLLVKRLKETYHIKRNSAPWSKEEIKQLEGLLKIHGNNAELLSTMMNRSPKNINDFIFNHKSTKMASAKWTPEEDELLAKVMAKQKKNAAGRVSFLAAEPFFPDRSQKQIYARYYNIRHRIQPDGTLVAARPATAVEELEYLKRLLEQVNDYGLIEESQLDYAKERGFVKPSFYLNSRANIKGFEKMPIKDILTELIRRQERIVESRIQEGTL</sequence>
<dbReference type="Proteomes" id="UP000053815">
    <property type="component" value="Unassembled WGS sequence"/>
</dbReference>
<dbReference type="PANTHER" id="PTHR46380">
    <property type="entry name" value="CYCLIN-D-BINDING MYB-LIKE TRANSCRIPTION FACTOR 1"/>
    <property type="match status" value="1"/>
</dbReference>
<dbReference type="AlphaFoldDB" id="A0A0C9MMP2"/>
<feature type="region of interest" description="Disordered" evidence="4">
    <location>
        <begin position="44"/>
        <end position="238"/>
    </location>
</feature>
<dbReference type="GO" id="GO:0005634">
    <property type="term" value="C:nucleus"/>
    <property type="evidence" value="ECO:0007669"/>
    <property type="project" value="UniProtKB-SubCell"/>
</dbReference>
<dbReference type="SUPFAM" id="SSF46689">
    <property type="entry name" value="Homeodomain-like"/>
    <property type="match status" value="1"/>
</dbReference>
<organism evidence="6">
    <name type="scientific">Mucor ambiguus</name>
    <dbReference type="NCBI Taxonomy" id="91626"/>
    <lineage>
        <taxon>Eukaryota</taxon>
        <taxon>Fungi</taxon>
        <taxon>Fungi incertae sedis</taxon>
        <taxon>Mucoromycota</taxon>
        <taxon>Mucoromycotina</taxon>
        <taxon>Mucoromycetes</taxon>
        <taxon>Mucorales</taxon>
        <taxon>Mucorineae</taxon>
        <taxon>Mucoraceae</taxon>
        <taxon>Mucor</taxon>
    </lineage>
</organism>
<dbReference type="PANTHER" id="PTHR46380:SF2">
    <property type="entry name" value="CYCLIN-D-BINDING MYB-LIKE TRANSCRIPTION FACTOR 1"/>
    <property type="match status" value="1"/>
</dbReference>
<evidence type="ECO:0000313" key="6">
    <source>
        <dbReference type="EMBL" id="GAN04437.1"/>
    </source>
</evidence>
<gene>
    <name evidence="6" type="ORF">MAM1_0063d03897</name>
</gene>
<dbReference type="STRING" id="91626.A0A0C9MMP2"/>
<feature type="domain" description="Myb-like" evidence="5">
    <location>
        <begin position="446"/>
        <end position="500"/>
    </location>
</feature>
<reference evidence="6" key="1">
    <citation type="submission" date="2014-09" db="EMBL/GenBank/DDBJ databases">
        <title>Draft genome sequence of an oleaginous Mucoromycotina fungus Mucor ambiguus NBRC6742.</title>
        <authorList>
            <person name="Takeda I."/>
            <person name="Yamane N."/>
            <person name="Morita T."/>
            <person name="Tamano K."/>
            <person name="Machida M."/>
            <person name="Baker S."/>
            <person name="Koike H."/>
        </authorList>
    </citation>
    <scope>NUCLEOTIDE SEQUENCE</scope>
    <source>
        <strain evidence="6">NBRC 6742</strain>
    </source>
</reference>